<dbReference type="InterPro" id="IPR002182">
    <property type="entry name" value="NB-ARC"/>
</dbReference>
<reference evidence="4" key="1">
    <citation type="journal article" date="2019" name="Int. J. Syst. Evol. Microbiol.">
        <title>The Global Catalogue of Microorganisms (GCM) 10K type strain sequencing project: providing services to taxonomists for standard genome sequencing and annotation.</title>
        <authorList>
            <consortium name="The Broad Institute Genomics Platform"/>
            <consortium name="The Broad Institute Genome Sequencing Center for Infectious Disease"/>
            <person name="Wu L."/>
            <person name="Ma J."/>
        </authorList>
    </citation>
    <scope>NUCLEOTIDE SEQUENCE [LARGE SCALE GENOMIC DNA]</scope>
    <source>
        <strain evidence="4">TBRC 5832</strain>
    </source>
</reference>
<evidence type="ECO:0000313" key="3">
    <source>
        <dbReference type="EMBL" id="MFC4069282.1"/>
    </source>
</evidence>
<organism evidence="3 4">
    <name type="scientific">Actinoplanes subglobosus</name>
    <dbReference type="NCBI Taxonomy" id="1547892"/>
    <lineage>
        <taxon>Bacteria</taxon>
        <taxon>Bacillati</taxon>
        <taxon>Actinomycetota</taxon>
        <taxon>Actinomycetes</taxon>
        <taxon>Micromonosporales</taxon>
        <taxon>Micromonosporaceae</taxon>
        <taxon>Actinoplanes</taxon>
    </lineage>
</organism>
<dbReference type="PANTHER" id="PTHR46082:SF6">
    <property type="entry name" value="AAA+ ATPASE DOMAIN-CONTAINING PROTEIN-RELATED"/>
    <property type="match status" value="1"/>
</dbReference>
<dbReference type="Pfam" id="PF13560">
    <property type="entry name" value="HTH_31"/>
    <property type="match status" value="1"/>
</dbReference>
<dbReference type="PANTHER" id="PTHR46082">
    <property type="entry name" value="ATP/GTP-BINDING PROTEIN-RELATED"/>
    <property type="match status" value="1"/>
</dbReference>
<dbReference type="InterPro" id="IPR027417">
    <property type="entry name" value="P-loop_NTPase"/>
</dbReference>
<dbReference type="Gene3D" id="3.40.50.300">
    <property type="entry name" value="P-loop containing nucleotide triphosphate hydrolases"/>
    <property type="match status" value="1"/>
</dbReference>
<dbReference type="InterPro" id="IPR001387">
    <property type="entry name" value="Cro/C1-type_HTH"/>
</dbReference>
<evidence type="ECO:0000259" key="2">
    <source>
        <dbReference type="Pfam" id="PF00931"/>
    </source>
</evidence>
<name>A0ABV8J205_9ACTN</name>
<dbReference type="PRINTS" id="PR00364">
    <property type="entry name" value="DISEASERSIST"/>
</dbReference>
<dbReference type="SUPFAM" id="SSF52540">
    <property type="entry name" value="P-loop containing nucleoside triphosphate hydrolases"/>
    <property type="match status" value="1"/>
</dbReference>
<proteinExistence type="predicted"/>
<gene>
    <name evidence="3" type="ORF">ACFO0C_30540</name>
</gene>
<dbReference type="Gene3D" id="1.25.40.10">
    <property type="entry name" value="Tetratricopeptide repeat domain"/>
    <property type="match status" value="2"/>
</dbReference>
<comment type="caution">
    <text evidence="3">The sequence shown here is derived from an EMBL/GenBank/DDBJ whole genome shotgun (WGS) entry which is preliminary data.</text>
</comment>
<sequence length="1027" mass="112880">MTRELAPIDPRAPRQMRLLAEKLRECTARSGYSSLREVAAAARRSPSTVSEALSGTHTPSWQTVKALLKVLDQQVSTGWFKLVEEAKEAERKWRQDPPPGAVPPPVPAMRSVRPPTGDLPPYVRGRDSLLDHLSEQLVKPKPGIHVLHGLGGCGKTTVALELARRGHRAGHLVFWLSAQQRDRMLGGMRVIAAELGISEEEIEDAWSGTGNAPDLVWRHLDEAGRRWLLVIDNADEPGLLSVAGGTPGDGTGWIRDSPSGMTVVTSRVGSPDVWGNAPARHLVDVLTIDPAADILMDFASRAGSREEAVALAALLGGLPLALVAAGGYLARSGRGLLRHRSGARNLHIRTFDSYIQELERIGPDFLDEARRNGADHTDLERLHRGLVGRTWEMSLDLLDAQGISASRGLMRLMSCFAPNPFPIDLIEPETIDGSGLFPGSVSLDDLGRGLEALVDVHQLNLAESGALTTAPAGFPASPLPCVAGHRLVLETTAARVRTQTRAERAAVWKAAAQVLEAATRPEPEEVPNWDWWRLMAPHIQAALERMPSDDPATTAQLLSAGLRCFAYLLFANRSRDVRNLLRVLSGKAASLPADHPARLAIRHREVLLDQELSWPEQAEIYREIFDRQLLSVGPDHPDALITNHDWANALLAFAEPELAERELRLVAERRTRVLGPANLYTLLSRRMWVHALQKLGLEDDAEAAMRRMVQDCDRERGSADHLTILYRGRLASQMVARGHESEGEAEYKSVSAVYGTGDFLRGTSLPVASRQQMARALEQDARFVEAESEYRAMFEELTANADWDSTEYRHLAMGLAANLRAQRKLEEVLEHLAGLLDRHRDLGEADPFVLALRHQYGDDLTAAGRLADAEVELSAVVALQSDDLDSVALSYRHCRAHVLGRLHRHDEAEADLRLVSTTLTQLVGAEAPNARSSIWCHAMSLLRMNRLVDALPRLEECLAAELSVLGPESHDVLISRHRIAETRYRLDLTGLAETRSELEALVPLLIAHNCPDGSCVTAVHETLAELS</sequence>
<evidence type="ECO:0000256" key="1">
    <source>
        <dbReference type="SAM" id="MobiDB-lite"/>
    </source>
</evidence>
<feature type="compositionally biased region" description="Pro residues" evidence="1">
    <location>
        <begin position="96"/>
        <end position="107"/>
    </location>
</feature>
<dbReference type="Pfam" id="PF00931">
    <property type="entry name" value="NB-ARC"/>
    <property type="match status" value="1"/>
</dbReference>
<dbReference type="CDD" id="cd00093">
    <property type="entry name" value="HTH_XRE"/>
    <property type="match status" value="1"/>
</dbReference>
<dbReference type="Gene3D" id="1.10.260.40">
    <property type="entry name" value="lambda repressor-like DNA-binding domains"/>
    <property type="match status" value="1"/>
</dbReference>
<dbReference type="SUPFAM" id="SSF47413">
    <property type="entry name" value="lambda repressor-like DNA-binding domains"/>
    <property type="match status" value="1"/>
</dbReference>
<dbReference type="EMBL" id="JBHSBL010000020">
    <property type="protein sequence ID" value="MFC4069282.1"/>
    <property type="molecule type" value="Genomic_DNA"/>
</dbReference>
<feature type="region of interest" description="Disordered" evidence="1">
    <location>
        <begin position="90"/>
        <end position="120"/>
    </location>
</feature>
<protein>
    <submittedName>
        <fullName evidence="3">NB-ARC domain-containing protein</fullName>
    </submittedName>
</protein>
<dbReference type="Proteomes" id="UP001595867">
    <property type="component" value="Unassembled WGS sequence"/>
</dbReference>
<keyword evidence="4" id="KW-1185">Reference proteome</keyword>
<dbReference type="InterPro" id="IPR010982">
    <property type="entry name" value="Lambda_DNA-bd_dom_sf"/>
</dbReference>
<dbReference type="InterPro" id="IPR011990">
    <property type="entry name" value="TPR-like_helical_dom_sf"/>
</dbReference>
<dbReference type="SUPFAM" id="SSF48452">
    <property type="entry name" value="TPR-like"/>
    <property type="match status" value="1"/>
</dbReference>
<feature type="domain" description="NB-ARC" evidence="2">
    <location>
        <begin position="128"/>
        <end position="233"/>
    </location>
</feature>
<accession>A0ABV8J205</accession>
<dbReference type="RefSeq" id="WP_378070167.1">
    <property type="nucleotide sequence ID" value="NZ_JBHSBL010000020.1"/>
</dbReference>
<dbReference type="InterPro" id="IPR053137">
    <property type="entry name" value="NLR-like"/>
</dbReference>
<evidence type="ECO:0000313" key="4">
    <source>
        <dbReference type="Proteomes" id="UP001595867"/>
    </source>
</evidence>